<dbReference type="GO" id="GO:0015030">
    <property type="term" value="C:Cajal body"/>
    <property type="evidence" value="ECO:0007669"/>
    <property type="project" value="UniProtKB-SubCell"/>
</dbReference>
<feature type="compositionally biased region" description="Polar residues" evidence="6">
    <location>
        <begin position="856"/>
        <end position="867"/>
    </location>
</feature>
<accession>A0AAD4MLK5</accession>
<organism evidence="8 9">
    <name type="scientific">Ditylenchus destructor</name>
    <dbReference type="NCBI Taxonomy" id="166010"/>
    <lineage>
        <taxon>Eukaryota</taxon>
        <taxon>Metazoa</taxon>
        <taxon>Ecdysozoa</taxon>
        <taxon>Nematoda</taxon>
        <taxon>Chromadorea</taxon>
        <taxon>Rhabditida</taxon>
        <taxon>Tylenchina</taxon>
        <taxon>Tylenchomorpha</taxon>
        <taxon>Sphaerularioidea</taxon>
        <taxon>Anguinidae</taxon>
        <taxon>Anguininae</taxon>
        <taxon>Ditylenchus</taxon>
    </lineage>
</organism>
<evidence type="ECO:0000256" key="5">
    <source>
        <dbReference type="ARBA" id="ARBA00023242"/>
    </source>
</evidence>
<keyword evidence="3" id="KW-0507">mRNA processing</keyword>
<evidence type="ECO:0000313" key="8">
    <source>
        <dbReference type="EMBL" id="KAI1696886.1"/>
    </source>
</evidence>
<dbReference type="AlphaFoldDB" id="A0AAD4MLK5"/>
<comment type="similarity">
    <text evidence="2">Belongs to the SMN family.</text>
</comment>
<evidence type="ECO:0000256" key="2">
    <source>
        <dbReference type="ARBA" id="ARBA00005371"/>
    </source>
</evidence>
<feature type="region of interest" description="Disordered" evidence="6">
    <location>
        <begin position="621"/>
        <end position="685"/>
    </location>
</feature>
<feature type="region of interest" description="Disordered" evidence="6">
    <location>
        <begin position="849"/>
        <end position="875"/>
    </location>
</feature>
<dbReference type="EMBL" id="JAKKPZ010000300">
    <property type="protein sequence ID" value="KAI1696886.1"/>
    <property type="molecule type" value="Genomic_DNA"/>
</dbReference>
<dbReference type="InterPro" id="IPR002999">
    <property type="entry name" value="Tudor"/>
</dbReference>
<evidence type="ECO:0000256" key="1">
    <source>
        <dbReference type="ARBA" id="ARBA00004408"/>
    </source>
</evidence>
<sequence>MPNFSKRSQQLLQQAHSSSHFALSDIAMTVSWTAPLQKYRPKVRWPDTILRQTFCFLDRYNLNSVELVNYQMHRIVQIHFQHTPRIPLDKVETDLAHTNVPGQDEDTYENILPYLRPLYVRCNEVHLRLRGFLAKGHTLDLVLEKIEELAHLWREGRLQIDLIFDRQHNGVPFIEQLFRVIFESPRQLLRCKDFKFVHLTNASLRIPFRLCRELYQCRSVTFVPCIGIKLGDIFDFIDGDKEAENHNCLCVSVEMWSDSDADMDPHLGFLATIKQRFLWATQPRRACRLAVNYDNRRIRDFEPFETTNDYTKEKINIDEIEHGEHDLYNVVNGTICKSAGQAPETHLKGYTYRVERKVLALQKKMSALNVNTSTKQLNCYSSKNSIRSHRSREADCVSMNKAPEPSDTFTSPTLPMQSVLMTEYGQPPLPNVNTTPSVHTPCHNLLNDVDEIAGAVESSSISNQQTSHQDVPEETASKLWTRRGSGTYTDPDLDSDHNESGSFGVVKINSEWYDEIYGESARKSDDLALDQAVKSNTNVSANDLTVARQNVAELFPTSSSTQNIWKVGMLCNALYSSDGWYHPAKILSISEVDQTCEVLFYTELNEIKMITLADLLSPEDVVKPDDYDYPNETEQNSTSHGNDTVQQASNSQMESKGKSDSVFESPPPSDPTICFSKTPKNPGELEFIQNCDRNSVADESKMPKPYGQPPILPLKFAGVVPGPEKSPGNNSESSKNESVATLTSEKLYGEPPIFNTSKRARTNSNSSRNSYHSQAKPRYETDMDEEKMKTVNAKLESMTVDPRDWLPHYSPSPNGSCPDGIEEDSWRKVLKSTFIDGFNTGYYLGLQHAKMPSPQQPSHHGSTIQNRNNDDENYY</sequence>
<dbReference type="PROSITE" id="PS50304">
    <property type="entry name" value="TUDOR"/>
    <property type="match status" value="1"/>
</dbReference>
<feature type="region of interest" description="Disordered" evidence="6">
    <location>
        <begin position="698"/>
        <end position="786"/>
    </location>
</feature>
<dbReference type="Proteomes" id="UP001201812">
    <property type="component" value="Unassembled WGS sequence"/>
</dbReference>
<name>A0AAD4MLK5_9BILA</name>
<dbReference type="SUPFAM" id="SSF63748">
    <property type="entry name" value="Tudor/PWWP/MBT"/>
    <property type="match status" value="1"/>
</dbReference>
<proteinExistence type="inferred from homology"/>
<feature type="compositionally biased region" description="Basic and acidic residues" evidence="6">
    <location>
        <begin position="777"/>
        <end position="786"/>
    </location>
</feature>
<keyword evidence="5" id="KW-0539">Nucleus</keyword>
<evidence type="ECO:0000259" key="7">
    <source>
        <dbReference type="PROSITE" id="PS50304"/>
    </source>
</evidence>
<protein>
    <submittedName>
        <fullName evidence="8">Survival motor neuron protein (SMN) domain-containing protein</fullName>
    </submittedName>
</protein>
<dbReference type="GO" id="GO:0003723">
    <property type="term" value="F:RNA binding"/>
    <property type="evidence" value="ECO:0007669"/>
    <property type="project" value="InterPro"/>
</dbReference>
<feature type="domain" description="Tudor" evidence="7">
    <location>
        <begin position="564"/>
        <end position="625"/>
    </location>
</feature>
<feature type="region of interest" description="Disordered" evidence="6">
    <location>
        <begin position="457"/>
        <end position="477"/>
    </location>
</feature>
<dbReference type="Gene3D" id="2.30.30.140">
    <property type="match status" value="1"/>
</dbReference>
<evidence type="ECO:0000256" key="4">
    <source>
        <dbReference type="ARBA" id="ARBA00023187"/>
    </source>
</evidence>
<keyword evidence="9" id="KW-1185">Reference proteome</keyword>
<evidence type="ECO:0000313" key="9">
    <source>
        <dbReference type="Proteomes" id="UP001201812"/>
    </source>
</evidence>
<dbReference type="GO" id="GO:0005737">
    <property type="term" value="C:cytoplasm"/>
    <property type="evidence" value="ECO:0007669"/>
    <property type="project" value="InterPro"/>
</dbReference>
<dbReference type="GO" id="GO:0006397">
    <property type="term" value="P:mRNA processing"/>
    <property type="evidence" value="ECO:0007669"/>
    <property type="project" value="UniProtKB-KW"/>
</dbReference>
<feature type="compositionally biased region" description="Polar residues" evidence="6">
    <location>
        <begin position="632"/>
        <end position="654"/>
    </location>
</feature>
<keyword evidence="4" id="KW-0508">mRNA splicing</keyword>
<feature type="compositionally biased region" description="Polar residues" evidence="6">
    <location>
        <begin position="727"/>
        <end position="744"/>
    </location>
</feature>
<feature type="compositionally biased region" description="Polar residues" evidence="6">
    <location>
        <begin position="457"/>
        <end position="469"/>
    </location>
</feature>
<evidence type="ECO:0000256" key="6">
    <source>
        <dbReference type="SAM" id="MobiDB-lite"/>
    </source>
</evidence>
<dbReference type="InterPro" id="IPR010304">
    <property type="entry name" value="SMN_Tudor"/>
</dbReference>
<gene>
    <name evidence="8" type="ORF">DdX_18813</name>
</gene>
<comment type="caution">
    <text evidence="8">The sequence shown here is derived from an EMBL/GenBank/DDBJ whole genome shotgun (WGS) entry which is preliminary data.</text>
</comment>
<comment type="subcellular location">
    <subcellularLocation>
        <location evidence="1">Nucleus</location>
        <location evidence="1">Cajal body</location>
    </subcellularLocation>
</comment>
<evidence type="ECO:0000256" key="3">
    <source>
        <dbReference type="ARBA" id="ARBA00022664"/>
    </source>
</evidence>
<dbReference type="GO" id="GO:0008380">
    <property type="term" value="P:RNA splicing"/>
    <property type="evidence" value="ECO:0007669"/>
    <property type="project" value="UniProtKB-KW"/>
</dbReference>
<reference evidence="8" key="1">
    <citation type="submission" date="2022-01" db="EMBL/GenBank/DDBJ databases">
        <title>Genome Sequence Resource for Two Populations of Ditylenchus destructor, the Migratory Endoparasitic Phytonematode.</title>
        <authorList>
            <person name="Zhang H."/>
            <person name="Lin R."/>
            <person name="Xie B."/>
        </authorList>
    </citation>
    <scope>NUCLEOTIDE SEQUENCE</scope>
    <source>
        <strain evidence="8">BazhouSP</strain>
    </source>
</reference>
<dbReference type="Pfam" id="PF06003">
    <property type="entry name" value="SMN_Tudor"/>
    <property type="match status" value="1"/>
</dbReference>